<dbReference type="SUPFAM" id="SSF144083">
    <property type="entry name" value="Magnesium transport protein CorA, transmembrane region"/>
    <property type="match status" value="1"/>
</dbReference>
<dbReference type="InterPro" id="IPR045863">
    <property type="entry name" value="CorA_TM1_TM2"/>
</dbReference>
<dbReference type="Proteomes" id="UP001610335">
    <property type="component" value="Unassembled WGS sequence"/>
</dbReference>
<feature type="compositionally biased region" description="Low complexity" evidence="5">
    <location>
        <begin position="15"/>
        <end position="32"/>
    </location>
</feature>
<dbReference type="Gene3D" id="1.20.58.340">
    <property type="entry name" value="Magnesium transport protein CorA, transmembrane region"/>
    <property type="match status" value="1"/>
</dbReference>
<evidence type="ECO:0000256" key="6">
    <source>
        <dbReference type="SAM" id="Phobius"/>
    </source>
</evidence>
<protein>
    <submittedName>
        <fullName evidence="7">Uncharacterized protein</fullName>
    </submittedName>
</protein>
<gene>
    <name evidence="7" type="ORF">BDW59DRAFT_155855</name>
</gene>
<evidence type="ECO:0000256" key="5">
    <source>
        <dbReference type="SAM" id="MobiDB-lite"/>
    </source>
</evidence>
<keyword evidence="3 6" id="KW-1133">Transmembrane helix</keyword>
<comment type="subcellular location">
    <subcellularLocation>
        <location evidence="1">Membrane</location>
        <topology evidence="1">Multi-pass membrane protein</topology>
    </subcellularLocation>
</comment>
<keyword evidence="4 6" id="KW-0472">Membrane</keyword>
<keyword evidence="2 6" id="KW-0812">Transmembrane</keyword>
<organism evidence="7 8">
    <name type="scientific">Aspergillus cavernicola</name>
    <dbReference type="NCBI Taxonomy" id="176166"/>
    <lineage>
        <taxon>Eukaryota</taxon>
        <taxon>Fungi</taxon>
        <taxon>Dikarya</taxon>
        <taxon>Ascomycota</taxon>
        <taxon>Pezizomycotina</taxon>
        <taxon>Eurotiomycetes</taxon>
        <taxon>Eurotiomycetidae</taxon>
        <taxon>Eurotiales</taxon>
        <taxon>Aspergillaceae</taxon>
        <taxon>Aspergillus</taxon>
        <taxon>Aspergillus subgen. Nidulantes</taxon>
    </lineage>
</organism>
<feature type="region of interest" description="Disordered" evidence="5">
    <location>
        <begin position="1"/>
        <end position="43"/>
    </location>
</feature>
<comment type="caution">
    <text evidence="7">The sequence shown here is derived from an EMBL/GenBank/DDBJ whole genome shotgun (WGS) entry which is preliminary data.</text>
</comment>
<evidence type="ECO:0000256" key="2">
    <source>
        <dbReference type="ARBA" id="ARBA00022692"/>
    </source>
</evidence>
<sequence>MSTHESFASSEFLDSDASSPEPSESDPSNPESTALESSSGESGWDSLHIVNSYSWLDRRPSRRTPQRTITVLEELDNCQWRERECEISQAYEGADDALTYVILNNLSPRVEQAMGMVPTEQRSRVFLQQLYRGRGKGGLASWTCMRIHHMTKNRVVDLLPAAVYVEWNVKTSRQLVVFVDVPVRLKAKLQELITLTSNHGISPFVWHLLFVEQEACIVYNSHVGVIRFVVERSEKVCSHFNYDGYNGLYGSQELRKLTKLDAKWDKLPYNAAKFIMHLREALEAAEHTIQAIILEIGRWTTDHPNIVGDNILAWSQIRQDFLLVANEYYSHALRLGGLRDRNQNTINLALNISGRNTRTDSATMRTIAILSLVYLPGTFVSGLFGTNFFNLSTDDTGPKWTMSDNFWLYWAITVPLTTLTIVFWAYPTLYQWLRQGQMWLYRIISGLYPTKQTKPSSIEMVDVEPGQPQHAQDETQPGLNQV</sequence>
<dbReference type="Pfam" id="PF01544">
    <property type="entry name" value="CorA"/>
    <property type="match status" value="1"/>
</dbReference>
<dbReference type="InterPro" id="IPR002523">
    <property type="entry name" value="MgTranspt_CorA/ZnTranspt_ZntB"/>
</dbReference>
<proteinExistence type="predicted"/>
<name>A0ABR4J569_9EURO</name>
<evidence type="ECO:0000256" key="4">
    <source>
        <dbReference type="ARBA" id="ARBA00023136"/>
    </source>
</evidence>
<reference evidence="7 8" key="1">
    <citation type="submission" date="2024-07" db="EMBL/GenBank/DDBJ databases">
        <title>Section-level genome sequencing and comparative genomics of Aspergillus sections Usti and Cavernicolus.</title>
        <authorList>
            <consortium name="Lawrence Berkeley National Laboratory"/>
            <person name="Nybo J.L."/>
            <person name="Vesth T.C."/>
            <person name="Theobald S."/>
            <person name="Frisvad J.C."/>
            <person name="Larsen T.O."/>
            <person name="Kjaerboelling I."/>
            <person name="Rothschild-Mancinelli K."/>
            <person name="Lyhne E.K."/>
            <person name="Kogle M.E."/>
            <person name="Barry K."/>
            <person name="Clum A."/>
            <person name="Na H."/>
            <person name="Ledsgaard L."/>
            <person name="Lin J."/>
            <person name="Lipzen A."/>
            <person name="Kuo A."/>
            <person name="Riley R."/>
            <person name="Mondo S."/>
            <person name="LaButti K."/>
            <person name="Haridas S."/>
            <person name="Pangalinan J."/>
            <person name="Salamov A.A."/>
            <person name="Simmons B.A."/>
            <person name="Magnuson J.K."/>
            <person name="Chen J."/>
            <person name="Drula E."/>
            <person name="Henrissat B."/>
            <person name="Wiebenga A."/>
            <person name="Lubbers R.J."/>
            <person name="Gomes A.C."/>
            <person name="Makela M.R."/>
            <person name="Stajich J."/>
            <person name="Grigoriev I.V."/>
            <person name="Mortensen U.H."/>
            <person name="De vries R.P."/>
            <person name="Baker S.E."/>
            <person name="Andersen M.R."/>
        </authorList>
    </citation>
    <scope>NUCLEOTIDE SEQUENCE [LARGE SCALE GENOMIC DNA]</scope>
    <source>
        <strain evidence="7 8">CBS 600.67</strain>
    </source>
</reference>
<feature type="transmembrane region" description="Helical" evidence="6">
    <location>
        <begin position="406"/>
        <end position="426"/>
    </location>
</feature>
<evidence type="ECO:0000313" key="8">
    <source>
        <dbReference type="Proteomes" id="UP001610335"/>
    </source>
</evidence>
<dbReference type="EMBL" id="JBFXLS010000001">
    <property type="protein sequence ID" value="KAL2835031.1"/>
    <property type="molecule type" value="Genomic_DNA"/>
</dbReference>
<keyword evidence="8" id="KW-1185">Reference proteome</keyword>
<accession>A0ABR4J569</accession>
<evidence type="ECO:0000256" key="1">
    <source>
        <dbReference type="ARBA" id="ARBA00004141"/>
    </source>
</evidence>
<evidence type="ECO:0000313" key="7">
    <source>
        <dbReference type="EMBL" id="KAL2835031.1"/>
    </source>
</evidence>
<feature type="transmembrane region" description="Helical" evidence="6">
    <location>
        <begin position="367"/>
        <end position="386"/>
    </location>
</feature>
<evidence type="ECO:0000256" key="3">
    <source>
        <dbReference type="ARBA" id="ARBA00022989"/>
    </source>
</evidence>